<dbReference type="PROSITE" id="PS00466">
    <property type="entry name" value="ZF_TFIIS_1"/>
    <property type="match status" value="1"/>
</dbReference>
<dbReference type="Gramene" id="KCW44709">
    <property type="protein sequence ID" value="KCW44709"/>
    <property type="gene ID" value="EUGRSUZ_L01751"/>
</dbReference>
<dbReference type="AlphaFoldDB" id="A0A058ZTE8"/>
<dbReference type="EMBL" id="MU848580">
    <property type="protein sequence ID" value="KAK2632294.1"/>
    <property type="molecule type" value="Genomic_DNA"/>
</dbReference>
<evidence type="ECO:0000256" key="3">
    <source>
        <dbReference type="ARBA" id="ARBA00022723"/>
    </source>
</evidence>
<dbReference type="InterPro" id="IPR001222">
    <property type="entry name" value="Znf_TFIIS"/>
</dbReference>
<reference evidence="13" key="4">
    <citation type="submission" date="2023-07" db="EMBL/GenBank/DDBJ databases">
        <authorList>
            <person name="Myburg A.A."/>
            <person name="Grattapaglia D."/>
            <person name="Tuskan G.A."/>
            <person name="Hellsten U."/>
            <person name="Hayes R.D."/>
            <person name="Grimwood J."/>
            <person name="Jenkins J."/>
            <person name="Lindquist E."/>
            <person name="Tice H."/>
            <person name="Bauer D."/>
            <person name="Goodstein D.M."/>
            <person name="Dubchak I."/>
            <person name="Poliakov A."/>
            <person name="Mizrachi E."/>
            <person name="Kullan A.R."/>
            <person name="Hussey S.G."/>
            <person name="Pinard D."/>
            <person name="Van D.M."/>
            <person name="Singh P."/>
            <person name="Van J.I."/>
            <person name="Silva-Junior O.B."/>
            <person name="Togawa R.C."/>
            <person name="Pappas M.R."/>
            <person name="Faria D.A."/>
            <person name="Sansaloni C.P."/>
            <person name="Petroli C.D."/>
            <person name="Yang X."/>
            <person name="Ranjan P."/>
            <person name="Tschaplinski T.J."/>
            <person name="Ye C.Y."/>
            <person name="Li T."/>
            <person name="Sterck L."/>
            <person name="Vanneste K."/>
            <person name="Murat F."/>
            <person name="Soler M."/>
            <person name="Clemente H.S."/>
            <person name="Saidi N."/>
            <person name="Cassan-Wang H."/>
            <person name="Dunand C."/>
            <person name="Hefer C.A."/>
            <person name="Bornberg-Bauer E."/>
            <person name="Kersting A.R."/>
            <person name="Vining K."/>
            <person name="Amarasinghe V."/>
            <person name="Ranik M."/>
            <person name="Naithani S."/>
            <person name="Elser J."/>
            <person name="Boyd A.E."/>
            <person name="Liston A."/>
            <person name="Spatafora J.W."/>
            <person name="Dharmwardhana P."/>
            <person name="Raja R."/>
            <person name="Sullivan C."/>
            <person name="Romanel E."/>
            <person name="Alves-Ferreira M."/>
            <person name="Kulheim C."/>
            <person name="Foley W."/>
            <person name="Carocha V."/>
            <person name="Paiva J."/>
            <person name="Kudrna D."/>
            <person name="Brommonschenkel S.H."/>
            <person name="Pasquali G."/>
            <person name="Byrne M."/>
            <person name="Rigault P."/>
            <person name="Tibbits J."/>
            <person name="Spokevicius A."/>
            <person name="Jones R.C."/>
            <person name="Steane D.A."/>
            <person name="Vaillancourt R.E."/>
            <person name="Potts B.M."/>
            <person name="Joubert F."/>
            <person name="Barry K."/>
            <person name="Pappas G.J."/>
            <person name="Strauss S.H."/>
            <person name="Jaiswal P."/>
            <person name="Grima-Pettenati J."/>
            <person name="Salse J."/>
            <person name="Van D.P."/>
            <person name="Rokhsar D.S."/>
            <person name="Schmutz J."/>
        </authorList>
    </citation>
    <scope>NUCLEOTIDE SEQUENCE</scope>
    <source>
        <tissue evidence="13">Leaf extractions</tissue>
    </source>
</reference>
<dbReference type="Gene3D" id="2.20.70.10">
    <property type="match status" value="1"/>
</dbReference>
<dbReference type="CDD" id="cd10509">
    <property type="entry name" value="Zn-ribbon_RPC11"/>
    <property type="match status" value="1"/>
</dbReference>
<evidence type="ECO:0000256" key="11">
    <source>
        <dbReference type="RuleBase" id="RU003474"/>
    </source>
</evidence>
<sequence>MEFCPTCGNLLQYELPHRERPARFFCPTCPYVCNIETKVKIKRKQHLVRKKMDPVFSEEDRRNGPQTDGVTCPHCGHGKAIYHQAQIRSADEPMTTFYWCLNEKCKKNWRED</sequence>
<reference evidence="13" key="2">
    <citation type="journal article" date="2014" name="Nature">
        <title>The genome of Eucalyptus grandis.</title>
        <authorList>
            <person name="Myburg A.A."/>
            <person name="Grattapaglia D."/>
            <person name="Tuskan G.A."/>
            <person name="Hellsten U."/>
            <person name="Hayes R.D."/>
            <person name="Grimwood J."/>
            <person name="Jenkins J."/>
            <person name="Lindquist E."/>
            <person name="Tice H."/>
            <person name="Bauer D."/>
            <person name="Goodstein D.M."/>
            <person name="Dubchak I."/>
            <person name="Poliakov A."/>
            <person name="Mizrachi E."/>
            <person name="Kullan A.R."/>
            <person name="Hussey S.G."/>
            <person name="Pinard D."/>
            <person name="van der Merwe K."/>
            <person name="Singh P."/>
            <person name="van Jaarsveld I."/>
            <person name="Silva-Junior O.B."/>
            <person name="Togawa R.C."/>
            <person name="Pappas M.R."/>
            <person name="Faria D.A."/>
            <person name="Sansaloni C.P."/>
            <person name="Petroli C.D."/>
            <person name="Yang X."/>
            <person name="Ranjan P."/>
            <person name="Tschaplinski T.J."/>
            <person name="Ye C.Y."/>
            <person name="Li T."/>
            <person name="Sterck L."/>
            <person name="Vanneste K."/>
            <person name="Murat F."/>
            <person name="Soler M."/>
            <person name="Clemente H.S."/>
            <person name="Saidi N."/>
            <person name="Cassan-Wang H."/>
            <person name="Dunand C."/>
            <person name="Hefer C.A."/>
            <person name="Bornberg-Bauer E."/>
            <person name="Kersting A.R."/>
            <person name="Vining K."/>
            <person name="Amarasinghe V."/>
            <person name="Ranik M."/>
            <person name="Naithani S."/>
            <person name="Elser J."/>
            <person name="Boyd A.E."/>
            <person name="Liston A."/>
            <person name="Spatafora J.W."/>
            <person name="Dharmwardhana P."/>
            <person name="Raja R."/>
            <person name="Sullivan C."/>
            <person name="Romanel E."/>
            <person name="Alves-Ferreira M."/>
            <person name="Kulheim C."/>
            <person name="Foley W."/>
            <person name="Carocha V."/>
            <person name="Paiva J."/>
            <person name="Kudrna D."/>
            <person name="Brommonschenkel S.H."/>
            <person name="Pasquali G."/>
            <person name="Byrne M."/>
            <person name="Rigault P."/>
            <person name="Tibbits J."/>
            <person name="Spokevicius A."/>
            <person name="Jones R.C."/>
            <person name="Steane D.A."/>
            <person name="Vaillancourt R.E."/>
            <person name="Potts B.M."/>
            <person name="Joubert F."/>
            <person name="Barry K."/>
            <person name="Pappas G.J."/>
            <person name="Strauss S.H."/>
            <person name="Jaiswal P."/>
            <person name="Grima-Pettenati J."/>
            <person name="Salse J."/>
            <person name="Van de Peer Y."/>
            <person name="Rokhsar D.S."/>
            <person name="Schmutz J."/>
        </authorList>
    </citation>
    <scope>NUCLEOTIDE SEQUENCE</scope>
    <source>
        <tissue evidence="13">Leaf extractions</tissue>
    </source>
</reference>
<evidence type="ECO:0000256" key="2">
    <source>
        <dbReference type="ARBA" id="ARBA00022478"/>
    </source>
</evidence>
<dbReference type="PANTHER" id="PTHR11239">
    <property type="entry name" value="DNA-DIRECTED RNA POLYMERASE"/>
    <property type="match status" value="1"/>
</dbReference>
<dbReference type="PIRSF" id="PIRSF005586">
    <property type="entry name" value="RNApol_RpoM"/>
    <property type="match status" value="1"/>
</dbReference>
<gene>
    <name evidence="15" type="ORF">EUGRSUZ_E03439</name>
    <name evidence="16" type="ORF">EUGRSUZ_E03441</name>
    <name evidence="17" type="ORF">EUGRSUZ_E03442</name>
    <name evidence="14" type="ORF">EUGRSUZ_L01751</name>
</gene>
<evidence type="ECO:0000256" key="4">
    <source>
        <dbReference type="ARBA" id="ARBA00022771"/>
    </source>
</evidence>
<evidence type="ECO:0000256" key="8">
    <source>
        <dbReference type="PIRNR" id="PIRNR005586"/>
    </source>
</evidence>
<dbReference type="PROSITE" id="PS01030">
    <property type="entry name" value="RNA_POL_M_15KD"/>
    <property type="match status" value="1"/>
</dbReference>
<keyword evidence="7 8" id="KW-0539">Nucleus</keyword>
<dbReference type="GO" id="GO:0006386">
    <property type="term" value="P:termination of RNA polymerase III transcription"/>
    <property type="evidence" value="ECO:0000318"/>
    <property type="project" value="GO_Central"/>
</dbReference>
<dbReference type="GO" id="GO:0003676">
    <property type="term" value="F:nucleic acid binding"/>
    <property type="evidence" value="ECO:0007669"/>
    <property type="project" value="InterPro"/>
</dbReference>
<evidence type="ECO:0000256" key="5">
    <source>
        <dbReference type="ARBA" id="ARBA00022833"/>
    </source>
</evidence>
<keyword evidence="4 10" id="KW-0863">Zinc-finger</keyword>
<dbReference type="EMBL" id="KK198757">
    <property type="protein sequence ID" value="KCW74717.1"/>
    <property type="molecule type" value="Genomic_DNA"/>
</dbReference>
<accession>A0A058ZTE8</accession>
<dbReference type="Gene3D" id="2.20.25.10">
    <property type="match status" value="1"/>
</dbReference>
<evidence type="ECO:0000259" key="12">
    <source>
        <dbReference type="PROSITE" id="PS51133"/>
    </source>
</evidence>
<dbReference type="SUPFAM" id="SSF57783">
    <property type="entry name" value="Zinc beta-ribbon"/>
    <property type="match status" value="1"/>
</dbReference>
<dbReference type="FunCoup" id="A0A058ZTE8">
    <property type="interactions" value="2777"/>
</dbReference>
<dbReference type="EMBL" id="KK199096">
    <property type="protein sequence ID" value="KCW44709.1"/>
    <property type="molecule type" value="Genomic_DNA"/>
</dbReference>
<evidence type="ECO:0000256" key="6">
    <source>
        <dbReference type="ARBA" id="ARBA00023163"/>
    </source>
</evidence>
<dbReference type="InterPro" id="IPR034014">
    <property type="entry name" value="Zn_ribbon_RPC11_C"/>
</dbReference>
<evidence type="ECO:0000256" key="10">
    <source>
        <dbReference type="PIRSR" id="PIRSR005586-2"/>
    </source>
</evidence>
<organism evidence="14">
    <name type="scientific">Eucalyptus grandis</name>
    <name type="common">Flooded gum</name>
    <dbReference type="NCBI Taxonomy" id="71139"/>
    <lineage>
        <taxon>Eukaryota</taxon>
        <taxon>Viridiplantae</taxon>
        <taxon>Streptophyta</taxon>
        <taxon>Embryophyta</taxon>
        <taxon>Tracheophyta</taxon>
        <taxon>Spermatophyta</taxon>
        <taxon>Magnoliopsida</taxon>
        <taxon>eudicotyledons</taxon>
        <taxon>Gunneridae</taxon>
        <taxon>Pentapetalae</taxon>
        <taxon>rosids</taxon>
        <taxon>malvids</taxon>
        <taxon>Myrtales</taxon>
        <taxon>Myrtaceae</taxon>
        <taxon>Myrtoideae</taxon>
        <taxon>Eucalypteae</taxon>
        <taxon>Eucalyptus</taxon>
    </lineage>
</organism>
<feature type="binding site" evidence="9">
    <location>
        <position position="72"/>
    </location>
    <ligand>
        <name>Zn(2+)</name>
        <dbReference type="ChEBI" id="CHEBI:29105"/>
        <label>2</label>
    </ligand>
</feature>
<dbReference type="STRING" id="71139.A0A058ZTE8"/>
<dbReference type="EMBL" id="KK198757">
    <property type="protein sequence ID" value="KCW74716.1"/>
    <property type="molecule type" value="Genomic_DNA"/>
</dbReference>
<dbReference type="InterPro" id="IPR001529">
    <property type="entry name" value="Zn_ribbon_RPB9"/>
</dbReference>
<feature type="binding site" evidence="9">
    <location>
        <position position="7"/>
    </location>
    <ligand>
        <name>Zn(2+)</name>
        <dbReference type="ChEBI" id="CHEBI:29105"/>
        <label>1</label>
    </ligand>
</feature>
<evidence type="ECO:0000256" key="9">
    <source>
        <dbReference type="PIRSR" id="PIRSR005586-1"/>
    </source>
</evidence>
<dbReference type="Gramene" id="KCW74714">
    <property type="protein sequence ID" value="KCW74714"/>
    <property type="gene ID" value="EUGRSUZ_E03439"/>
</dbReference>
<evidence type="ECO:0000313" key="16">
    <source>
        <dbReference type="EMBL" id="KCW74716.1"/>
    </source>
</evidence>
<comment type="function">
    <text evidence="8">DNA-dependent RNA polymerase catalyzes the transcription of DNA into RNA using the four ribonucleoside triphosphates as substrates.</text>
</comment>
<dbReference type="OrthoDB" id="282152at2759"/>
<feature type="binding site" evidence="9">
    <location>
        <position position="26"/>
    </location>
    <ligand>
        <name>Zn(2+)</name>
        <dbReference type="ChEBI" id="CHEBI:29105"/>
        <label>1</label>
    </ligand>
</feature>
<dbReference type="GO" id="GO:0003899">
    <property type="term" value="F:DNA-directed RNA polymerase activity"/>
    <property type="evidence" value="ECO:0007669"/>
    <property type="project" value="InterPro"/>
</dbReference>
<keyword evidence="3 9" id="KW-0479">Metal-binding</keyword>
<dbReference type="GO" id="GO:0008270">
    <property type="term" value="F:zinc ion binding"/>
    <property type="evidence" value="ECO:0007669"/>
    <property type="project" value="UniProtKB-KW"/>
</dbReference>
<dbReference type="eggNOG" id="KOG2906">
    <property type="taxonomic scope" value="Eukaryota"/>
</dbReference>
<dbReference type="SMART" id="SM00440">
    <property type="entry name" value="ZnF_C2C2"/>
    <property type="match status" value="1"/>
</dbReference>
<evidence type="ECO:0000256" key="7">
    <source>
        <dbReference type="ARBA" id="ARBA00023242"/>
    </source>
</evidence>
<keyword evidence="6 8" id="KW-0804">Transcription</keyword>
<reference evidence="13" key="3">
    <citation type="submission" date="2023-04" db="EMBL/GenBank/DDBJ databases">
        <title>WGS assembly of Eucalyptus grandis.</title>
        <authorList>
            <person name="Myburg A."/>
            <person name="Grattapaglia D."/>
            <person name="Tuskan G."/>
            <person name="Hellsten U."/>
            <person name="Hayes R."/>
            <person name="Grimwood J."/>
            <person name="Jenkins J."/>
            <person name="Lindquist E."/>
            <person name="Tice H."/>
            <person name="Bauer D."/>
            <person name="Goodstein D."/>
            <person name="Dubchak I."/>
            <person name="Poliakov A."/>
            <person name="Mizrachi E."/>
            <person name="Kullan A."/>
            <person name="Hussey S."/>
            <person name="Pinard D."/>
            <person name="Van D."/>
            <person name="Singh P."/>
            <person name="Van J."/>
            <person name="Silva-Junior O."/>
            <person name="Togawa R."/>
            <person name="Pappas M."/>
            <person name="Faria D."/>
            <person name="Sansaloni C."/>
            <person name="Petroli C."/>
            <person name="Yang X."/>
            <person name="Ranjan P."/>
            <person name="Tschaplinski T."/>
            <person name="Ye C."/>
            <person name="Li T."/>
            <person name="Sterck L."/>
            <person name="Vanneste K."/>
            <person name="Murat F."/>
            <person name="Soler M."/>
            <person name="Clemente H."/>
            <person name="Saidi N."/>
            <person name="Cassan-Wang H."/>
            <person name="Dunand C."/>
            <person name="Hefer C."/>
            <person name="Bornberg-Bauer E."/>
            <person name="Kersting A."/>
            <person name="Vining K."/>
            <person name="Amarasinghe V."/>
            <person name="Ranik M."/>
            <person name="Naithani S."/>
            <person name="Elser J."/>
            <person name="Boyd A."/>
            <person name="Liston A."/>
            <person name="Spatafora J."/>
            <person name="Dharmwardhana P."/>
            <person name="Raja R."/>
            <person name="Sullivan C."/>
            <person name="Romanel E."/>
            <person name="Alves-Ferreira M."/>
            <person name="Kulheim C."/>
            <person name="Foley W."/>
            <person name="Carocha V."/>
            <person name="Paiva J."/>
            <person name="Kudrna D."/>
            <person name="Brommonschenkel S."/>
            <person name="Pasquali G."/>
            <person name="Byrne M."/>
            <person name="Rigault P."/>
            <person name="Tibbits J."/>
            <person name="Spokevicius A."/>
            <person name="Jones R."/>
            <person name="Steane D."/>
            <person name="Vaillancourt R."/>
            <person name="Potts B."/>
            <person name="Joubert F."/>
            <person name="Barry K."/>
            <person name="Pappas G."/>
            <person name="Strauss S."/>
            <person name="Jaiswal P."/>
            <person name="Grima-Pettenati J."/>
            <person name="Salse J."/>
            <person name="Van D."/>
            <person name="Rokhsar D."/>
            <person name="Schmutz J."/>
        </authorList>
    </citation>
    <scope>NUCLEOTIDE SEQUENCE</scope>
    <source>
        <tissue evidence="13">Leaf extractions</tissue>
    </source>
</reference>
<dbReference type="GO" id="GO:0005666">
    <property type="term" value="C:RNA polymerase III complex"/>
    <property type="evidence" value="ECO:0000318"/>
    <property type="project" value="GO_Central"/>
</dbReference>
<dbReference type="Proteomes" id="UP000030711">
    <property type="component" value="Unassembled WGS sequence"/>
</dbReference>
<feature type="binding site" evidence="9">
    <location>
        <position position="75"/>
    </location>
    <ligand>
        <name>Zn(2+)</name>
        <dbReference type="ChEBI" id="CHEBI:29105"/>
        <label>2</label>
    </ligand>
</feature>
<feature type="domain" description="TFIIS-type" evidence="12">
    <location>
        <begin position="68"/>
        <end position="110"/>
    </location>
</feature>
<feature type="binding site" evidence="9">
    <location>
        <position position="29"/>
    </location>
    <ligand>
        <name>Zn(2+)</name>
        <dbReference type="ChEBI" id="CHEBI:29105"/>
        <label>1</label>
    </ligand>
</feature>
<dbReference type="PANTHER" id="PTHR11239:SF12">
    <property type="entry name" value="DNA-DIRECTED RNA POLYMERASE III SUBUNIT RPC10"/>
    <property type="match status" value="1"/>
</dbReference>
<keyword evidence="5 9" id="KW-0862">Zinc</keyword>
<protein>
    <recommendedName>
        <fullName evidence="8">DNA-directed RNA polymerase subunit</fullName>
    </recommendedName>
</protein>
<dbReference type="PROSITE" id="PS51133">
    <property type="entry name" value="ZF_TFIIS_2"/>
    <property type="match status" value="1"/>
</dbReference>
<feature type="binding site" evidence="9">
    <location>
        <position position="100"/>
    </location>
    <ligand>
        <name>Zn(2+)</name>
        <dbReference type="ChEBI" id="CHEBI:29105"/>
        <label>2</label>
    </ligand>
</feature>
<evidence type="ECO:0000313" key="18">
    <source>
        <dbReference type="Proteomes" id="UP000030711"/>
    </source>
</evidence>
<dbReference type="KEGG" id="egr:104445348"/>
<comment type="similarity">
    <text evidence="8 11">Belongs to the archaeal rpoM/eukaryotic RPA12/RPB9/RPC11 RNA polymerase family.</text>
</comment>
<dbReference type="KEGG" id="egr:104445345"/>
<evidence type="ECO:0000313" key="14">
    <source>
        <dbReference type="EMBL" id="KCW44709.1"/>
    </source>
</evidence>
<reference evidence="14" key="1">
    <citation type="submission" date="2013-07" db="EMBL/GenBank/DDBJ databases">
        <title>The genome of Eucalyptus grandis.</title>
        <authorList>
            <person name="Schmutz J."/>
            <person name="Hayes R."/>
            <person name="Myburg A."/>
            <person name="Tuskan G."/>
            <person name="Grattapaglia D."/>
            <person name="Rokhsar D.S."/>
        </authorList>
    </citation>
    <scope>NUCLEOTIDE SEQUENCE</scope>
    <source>
        <tissue evidence="14">Leaf extractions</tissue>
    </source>
</reference>
<dbReference type="InterPro" id="IPR019761">
    <property type="entry name" value="DNA-dir_RNA_pol-M_15_CS"/>
</dbReference>
<evidence type="ECO:0000256" key="1">
    <source>
        <dbReference type="ARBA" id="ARBA00004123"/>
    </source>
</evidence>
<dbReference type="InterPro" id="IPR012164">
    <property type="entry name" value="Rpa12/Rpb9/Rpc10/TFS"/>
</dbReference>
<feature type="zinc finger region" description="C4-type" evidence="10">
    <location>
        <begin position="4"/>
        <end position="29"/>
    </location>
</feature>
<evidence type="ECO:0000313" key="13">
    <source>
        <dbReference type="EMBL" id="KAK2632294.1"/>
    </source>
</evidence>
<keyword evidence="18" id="KW-1185">Reference proteome</keyword>
<feature type="binding site" evidence="9">
    <location>
        <position position="105"/>
    </location>
    <ligand>
        <name>Zn(2+)</name>
        <dbReference type="ChEBI" id="CHEBI:29105"/>
        <label>2</label>
    </ligand>
</feature>
<evidence type="ECO:0000313" key="15">
    <source>
        <dbReference type="EMBL" id="KCW74714.1"/>
    </source>
</evidence>
<keyword evidence="2 8" id="KW-0240">DNA-directed RNA polymerase</keyword>
<name>A0A058ZTE8_EUCGR</name>
<dbReference type="SMART" id="SM00661">
    <property type="entry name" value="RPOL9"/>
    <property type="match status" value="1"/>
</dbReference>
<dbReference type="EMBL" id="KK198757">
    <property type="protein sequence ID" value="KCW74714.1"/>
    <property type="molecule type" value="Genomic_DNA"/>
</dbReference>
<dbReference type="Gramene" id="KCW74716">
    <property type="protein sequence ID" value="KCW74716"/>
    <property type="gene ID" value="EUGRSUZ_E03441"/>
</dbReference>
<dbReference type="Gramene" id="KCW74717">
    <property type="protein sequence ID" value="KCW74717"/>
    <property type="gene ID" value="EUGRSUZ_E03442"/>
</dbReference>
<feature type="binding site" evidence="9">
    <location>
        <position position="4"/>
    </location>
    <ligand>
        <name>Zn(2+)</name>
        <dbReference type="ChEBI" id="CHEBI:29105"/>
        <label>1</label>
    </ligand>
</feature>
<proteinExistence type="inferred from homology"/>
<evidence type="ECO:0000313" key="17">
    <source>
        <dbReference type="EMBL" id="KCW74717.1"/>
    </source>
</evidence>
<comment type="subcellular location">
    <subcellularLocation>
        <location evidence="1 8">Nucleus</location>
    </subcellularLocation>
</comment>
<dbReference type="OMA" id="MEFCDEC"/>
<dbReference type="Pfam" id="PF01096">
    <property type="entry name" value="Zn_ribbon_TFIIS"/>
    <property type="match status" value="1"/>
</dbReference>